<dbReference type="InterPro" id="IPR017926">
    <property type="entry name" value="GATASE"/>
</dbReference>
<dbReference type="GO" id="GO:0016787">
    <property type="term" value="F:hydrolase activity"/>
    <property type="evidence" value="ECO:0007669"/>
    <property type="project" value="UniProtKB-KW"/>
</dbReference>
<evidence type="ECO:0000256" key="4">
    <source>
        <dbReference type="ARBA" id="ARBA00022598"/>
    </source>
</evidence>
<evidence type="ECO:0000256" key="6">
    <source>
        <dbReference type="ARBA" id="ARBA00022840"/>
    </source>
</evidence>
<dbReference type="EMBL" id="JAERRB010000004">
    <property type="protein sequence ID" value="MBL0742254.1"/>
    <property type="molecule type" value="Genomic_DNA"/>
</dbReference>
<dbReference type="Pfam" id="PF00117">
    <property type="entry name" value="GATase"/>
    <property type="match status" value="1"/>
</dbReference>
<evidence type="ECO:0000256" key="5">
    <source>
        <dbReference type="ARBA" id="ARBA00022741"/>
    </source>
</evidence>
<evidence type="ECO:0000256" key="1">
    <source>
        <dbReference type="ARBA" id="ARBA00005171"/>
    </source>
</evidence>
<reference evidence="11 12" key="1">
    <citation type="submission" date="2021-01" db="EMBL/GenBank/DDBJ databases">
        <title>Chryseolinea sp. Jin1 Genome sequencing and assembly.</title>
        <authorList>
            <person name="Kim I."/>
        </authorList>
    </citation>
    <scope>NUCLEOTIDE SEQUENCE [LARGE SCALE GENOMIC DNA]</scope>
    <source>
        <strain evidence="11 12">Jin1</strain>
    </source>
</reference>
<proteinExistence type="inferred from homology"/>
<evidence type="ECO:0000313" key="12">
    <source>
        <dbReference type="Proteomes" id="UP000613030"/>
    </source>
</evidence>
<comment type="pathway">
    <text evidence="1">Pyrimidine metabolism; CTP biosynthesis via de novo pathway; CTP from UDP: step 2/2.</text>
</comment>
<evidence type="ECO:0000256" key="7">
    <source>
        <dbReference type="ARBA" id="ARBA00022962"/>
    </source>
</evidence>
<organism evidence="11 12">
    <name type="scientific">Chryseolinea lacunae</name>
    <dbReference type="NCBI Taxonomy" id="2801331"/>
    <lineage>
        <taxon>Bacteria</taxon>
        <taxon>Pseudomonadati</taxon>
        <taxon>Bacteroidota</taxon>
        <taxon>Cytophagia</taxon>
        <taxon>Cytophagales</taxon>
        <taxon>Fulvivirgaceae</taxon>
        <taxon>Chryseolinea</taxon>
    </lineage>
</organism>
<keyword evidence="7" id="KW-0315">Glutamine amidotransferase</keyword>
<dbReference type="InterPro" id="IPR004468">
    <property type="entry name" value="CTP_synthase"/>
</dbReference>
<protein>
    <recommendedName>
        <fullName evidence="3">CTP synthase (glutamine hydrolyzing)</fullName>
        <ecNumber evidence="3">6.3.4.2</ecNumber>
    </recommendedName>
</protein>
<feature type="domain" description="Glutamine amidotransferase" evidence="10">
    <location>
        <begin position="37"/>
        <end position="190"/>
    </location>
</feature>
<evidence type="ECO:0000256" key="9">
    <source>
        <dbReference type="ARBA" id="ARBA00047781"/>
    </source>
</evidence>
<evidence type="ECO:0000256" key="2">
    <source>
        <dbReference type="ARBA" id="ARBA00007533"/>
    </source>
</evidence>
<dbReference type="PROSITE" id="PS51273">
    <property type="entry name" value="GATASE_TYPE_1"/>
    <property type="match status" value="1"/>
</dbReference>
<gene>
    <name evidence="11" type="ORF">JI741_13575</name>
</gene>
<accession>A0ABS1KS39</accession>
<comment type="similarity">
    <text evidence="2">Belongs to the CTP synthase family.</text>
</comment>
<keyword evidence="5" id="KW-0547">Nucleotide-binding</keyword>
<keyword evidence="11" id="KW-0378">Hydrolase</keyword>
<keyword evidence="8" id="KW-0665">Pyrimidine biosynthesis</keyword>
<dbReference type="EC" id="6.3.4.2" evidence="3"/>
<name>A0ABS1KS39_9BACT</name>
<dbReference type="SUPFAM" id="SSF52317">
    <property type="entry name" value="Class I glutamine amidotransferase-like"/>
    <property type="match status" value="1"/>
</dbReference>
<comment type="catalytic activity">
    <reaction evidence="9">
        <text>UTP + L-glutamine + ATP + H2O = CTP + L-glutamate + ADP + phosphate + 2 H(+)</text>
        <dbReference type="Rhea" id="RHEA:26426"/>
        <dbReference type="ChEBI" id="CHEBI:15377"/>
        <dbReference type="ChEBI" id="CHEBI:15378"/>
        <dbReference type="ChEBI" id="CHEBI:29985"/>
        <dbReference type="ChEBI" id="CHEBI:30616"/>
        <dbReference type="ChEBI" id="CHEBI:37563"/>
        <dbReference type="ChEBI" id="CHEBI:43474"/>
        <dbReference type="ChEBI" id="CHEBI:46398"/>
        <dbReference type="ChEBI" id="CHEBI:58359"/>
        <dbReference type="ChEBI" id="CHEBI:456216"/>
        <dbReference type="EC" id="6.3.4.2"/>
    </reaction>
</comment>
<dbReference type="Gene3D" id="3.40.50.880">
    <property type="match status" value="1"/>
</dbReference>
<dbReference type="NCBIfam" id="NF004836">
    <property type="entry name" value="PRK06186.1"/>
    <property type="match status" value="1"/>
</dbReference>
<evidence type="ECO:0000256" key="3">
    <source>
        <dbReference type="ARBA" id="ARBA00012291"/>
    </source>
</evidence>
<sequence>MKRIRVGLVGDFNEKIHTHLALNEAIDHCRPFLDFMLDAHWVNTATLDETIFEENKFHGLIIAPGSPYANDAGVYETIRHARENNFPLLGFCGGFQYMVIEYARNVLKIKDADHGETHPESSKLVVSKMSCSLKGQQEQVLIRDRDSWLYHVLKADTFTGHFYCSYGVNPAFQNKLNKPPFTFTAFSPDGEARAVELKGHRFFNGTLFQPSLASAPGHPNPLLVDFFWRCR</sequence>
<evidence type="ECO:0000313" key="11">
    <source>
        <dbReference type="EMBL" id="MBL0742254.1"/>
    </source>
</evidence>
<evidence type="ECO:0000256" key="8">
    <source>
        <dbReference type="ARBA" id="ARBA00022975"/>
    </source>
</evidence>
<comment type="caution">
    <text evidence="11">The sequence shown here is derived from an EMBL/GenBank/DDBJ whole genome shotgun (WGS) entry which is preliminary data.</text>
</comment>
<evidence type="ECO:0000259" key="10">
    <source>
        <dbReference type="Pfam" id="PF00117"/>
    </source>
</evidence>
<dbReference type="Proteomes" id="UP000613030">
    <property type="component" value="Unassembled WGS sequence"/>
</dbReference>
<dbReference type="RefSeq" id="WP_202010299.1">
    <property type="nucleotide sequence ID" value="NZ_JAERRB010000004.1"/>
</dbReference>
<keyword evidence="12" id="KW-1185">Reference proteome</keyword>
<dbReference type="PANTHER" id="PTHR11550">
    <property type="entry name" value="CTP SYNTHASE"/>
    <property type="match status" value="1"/>
</dbReference>
<keyword evidence="4" id="KW-0436">Ligase</keyword>
<dbReference type="InterPro" id="IPR029062">
    <property type="entry name" value="Class_I_gatase-like"/>
</dbReference>
<keyword evidence="6" id="KW-0067">ATP-binding</keyword>
<dbReference type="PANTHER" id="PTHR11550:SF0">
    <property type="entry name" value="CTP SYNTHASE-RELATED"/>
    <property type="match status" value="1"/>
</dbReference>